<evidence type="ECO:0000256" key="1">
    <source>
        <dbReference type="SAM" id="MobiDB-lite"/>
    </source>
</evidence>
<name>A0ABM9VGH3_9HYPH</name>
<feature type="region of interest" description="Disordered" evidence="1">
    <location>
        <begin position="50"/>
        <end position="114"/>
    </location>
</feature>
<comment type="caution">
    <text evidence="2">The sequence shown here is derived from an EMBL/GenBank/DDBJ whole genome shotgun (WGS) entry which is preliminary data.</text>
</comment>
<accession>A0ABM9VGH3</accession>
<evidence type="ECO:0000313" key="3">
    <source>
        <dbReference type="Proteomes" id="UP000191812"/>
    </source>
</evidence>
<protein>
    <recommendedName>
        <fullName evidence="4">Transposase</fullName>
    </recommendedName>
</protein>
<feature type="compositionally biased region" description="Basic and acidic residues" evidence="1">
    <location>
        <begin position="81"/>
        <end position="93"/>
    </location>
</feature>
<gene>
    <name evidence="2" type="ORF">AGR13a_Cc330011</name>
</gene>
<dbReference type="EMBL" id="FBWH01000027">
    <property type="protein sequence ID" value="CUX35936.1"/>
    <property type="molecule type" value="Genomic_DNA"/>
</dbReference>
<proteinExistence type="predicted"/>
<keyword evidence="3" id="KW-1185">Reference proteome</keyword>
<reference evidence="2 3" key="1">
    <citation type="submission" date="2016-01" db="EMBL/GenBank/DDBJ databases">
        <authorList>
            <person name="Regsiter A."/>
            <person name="william w."/>
        </authorList>
    </citation>
    <scope>NUCLEOTIDE SEQUENCE [LARGE SCALE GENOMIC DNA]</scope>
    <source>
        <strain evidence="2 3">CFBP 6927</strain>
    </source>
</reference>
<feature type="compositionally biased region" description="Basic and acidic residues" evidence="1">
    <location>
        <begin position="63"/>
        <end position="74"/>
    </location>
</feature>
<dbReference type="Proteomes" id="UP000191812">
    <property type="component" value="Unassembled WGS sequence"/>
</dbReference>
<sequence length="114" mass="13012">MPDGPRFAALLAESLKVLFKRNRPALDVHGIPATMLLLIANHRFIFPDRFREPPHVHVKKKDKNTSSRGTDRSIRRPGQGGDEKRRHLAKPENPRSVGRRGSLPFRQWPHGKNA</sequence>
<organism evidence="2 3">
    <name type="scientific">Agrobacterium genomosp. 13 str. CFBP 6927</name>
    <dbReference type="NCBI Taxonomy" id="1183428"/>
    <lineage>
        <taxon>Bacteria</taxon>
        <taxon>Pseudomonadati</taxon>
        <taxon>Pseudomonadota</taxon>
        <taxon>Alphaproteobacteria</taxon>
        <taxon>Hyphomicrobiales</taxon>
        <taxon>Rhizobiaceae</taxon>
        <taxon>Rhizobium/Agrobacterium group</taxon>
        <taxon>Agrobacterium</taxon>
        <taxon>Agrobacterium tumefaciens complex</taxon>
    </lineage>
</organism>
<evidence type="ECO:0000313" key="2">
    <source>
        <dbReference type="EMBL" id="CUX35936.1"/>
    </source>
</evidence>
<evidence type="ECO:0008006" key="4">
    <source>
        <dbReference type="Google" id="ProtNLM"/>
    </source>
</evidence>